<keyword evidence="2" id="KW-0521">NADP</keyword>
<dbReference type="OrthoDB" id="5296at2759"/>
<dbReference type="SUPFAM" id="SSF51735">
    <property type="entry name" value="NAD(P)-binding Rossmann-fold domains"/>
    <property type="match status" value="1"/>
</dbReference>
<dbReference type="PANTHER" id="PTHR44229:SF4">
    <property type="entry name" value="15-HYDROXYPROSTAGLANDIN DEHYDROGENASE [NAD(+)]"/>
    <property type="match status" value="1"/>
</dbReference>
<comment type="caution">
    <text evidence="4">The sequence shown here is derived from an EMBL/GenBank/DDBJ whole genome shotgun (WGS) entry which is preliminary data.</text>
</comment>
<dbReference type="EMBL" id="MUNK01000161">
    <property type="protein sequence ID" value="OTA28383.1"/>
    <property type="molecule type" value="Genomic_DNA"/>
</dbReference>
<dbReference type="PROSITE" id="PS00061">
    <property type="entry name" value="ADH_SHORT"/>
    <property type="match status" value="1"/>
</dbReference>
<dbReference type="STRING" id="1157616.A0A1Z5T100"/>
<dbReference type="VEuPathDB" id="FungiDB:BTJ68_08590"/>
<evidence type="ECO:0000313" key="4">
    <source>
        <dbReference type="EMBL" id="OTA28383.1"/>
    </source>
</evidence>
<proteinExistence type="inferred from homology"/>
<protein>
    <recommendedName>
        <fullName evidence="6">NAD(P)-binding protein</fullName>
    </recommendedName>
</protein>
<dbReference type="Proteomes" id="UP000194280">
    <property type="component" value="Unassembled WGS sequence"/>
</dbReference>
<dbReference type="Pfam" id="PF00106">
    <property type="entry name" value="adh_short"/>
    <property type="match status" value="2"/>
</dbReference>
<dbReference type="PRINTS" id="PR00081">
    <property type="entry name" value="GDHRDH"/>
</dbReference>
<accession>A0A1Z5T100</accession>
<keyword evidence="3" id="KW-0560">Oxidoreductase</keyword>
<dbReference type="Gene3D" id="3.40.50.720">
    <property type="entry name" value="NAD(P)-binding Rossmann-like Domain"/>
    <property type="match status" value="2"/>
</dbReference>
<comment type="similarity">
    <text evidence="1">Belongs to the short-chain dehydrogenases/reductases (SDR) family.</text>
</comment>
<sequence>MVVGNITLKDKVAVVTGGGSGINLCFVRLALQAGARVLIADLKLLPEAEQLVAENKDRAFFMKCDVSNWRDLENVPSSVAQAFGKDAVADVWIPGAGVFEPKWSSFLIAMRSCLSVNKPCVVLITASTAGFVGTYGAPLYCASKHAIVGFTKSMGQADVDENCKIVCICPGIVATPLWTGDEAKHVASQFSYNESMAVTPEEVAEAMMEMVTSGEWEGGSMMEITKATGRRKLDSLRAEDRIKESGLDADAVGKFMDGMQRPIREVWAKERGLANAAK</sequence>
<evidence type="ECO:0008006" key="6">
    <source>
        <dbReference type="Google" id="ProtNLM"/>
    </source>
</evidence>
<reference evidence="4 5" key="1">
    <citation type="submission" date="2017-01" db="EMBL/GenBank/DDBJ databases">
        <title>The recent genome duplication of the halophilic yeast Hortaea werneckii: insights from long-read sequencing.</title>
        <authorList>
            <person name="Sinha S."/>
            <person name="Flibotte S."/>
            <person name="Neira M."/>
            <person name="Lenassi M."/>
            <person name="Gostincar C."/>
            <person name="Stajich J.E."/>
            <person name="Nislow C.E."/>
        </authorList>
    </citation>
    <scope>NUCLEOTIDE SEQUENCE [LARGE SCALE GENOMIC DNA]</scope>
    <source>
        <strain evidence="4 5">EXF-2000</strain>
    </source>
</reference>
<dbReference type="GO" id="GO:0016616">
    <property type="term" value="F:oxidoreductase activity, acting on the CH-OH group of donors, NAD or NADP as acceptor"/>
    <property type="evidence" value="ECO:0007669"/>
    <property type="project" value="TreeGrafter"/>
</dbReference>
<evidence type="ECO:0000256" key="2">
    <source>
        <dbReference type="ARBA" id="ARBA00022857"/>
    </source>
</evidence>
<dbReference type="InterPro" id="IPR036291">
    <property type="entry name" value="NAD(P)-bd_dom_sf"/>
</dbReference>
<evidence type="ECO:0000256" key="3">
    <source>
        <dbReference type="ARBA" id="ARBA00023002"/>
    </source>
</evidence>
<dbReference type="InParanoid" id="A0A1Z5T100"/>
<gene>
    <name evidence="4" type="ORF">BTJ68_08590</name>
</gene>
<evidence type="ECO:0000313" key="5">
    <source>
        <dbReference type="Proteomes" id="UP000194280"/>
    </source>
</evidence>
<dbReference type="PANTHER" id="PTHR44229">
    <property type="entry name" value="15-HYDROXYPROSTAGLANDIN DEHYDROGENASE [NAD(+)]"/>
    <property type="match status" value="1"/>
</dbReference>
<evidence type="ECO:0000256" key="1">
    <source>
        <dbReference type="ARBA" id="ARBA00006484"/>
    </source>
</evidence>
<organism evidence="4 5">
    <name type="scientific">Hortaea werneckii EXF-2000</name>
    <dbReference type="NCBI Taxonomy" id="1157616"/>
    <lineage>
        <taxon>Eukaryota</taxon>
        <taxon>Fungi</taxon>
        <taxon>Dikarya</taxon>
        <taxon>Ascomycota</taxon>
        <taxon>Pezizomycotina</taxon>
        <taxon>Dothideomycetes</taxon>
        <taxon>Dothideomycetidae</taxon>
        <taxon>Mycosphaerellales</taxon>
        <taxon>Teratosphaeriaceae</taxon>
        <taxon>Hortaea</taxon>
    </lineage>
</organism>
<keyword evidence="5" id="KW-1185">Reference proteome</keyword>
<name>A0A1Z5T100_HORWE</name>
<dbReference type="GO" id="GO:0005737">
    <property type="term" value="C:cytoplasm"/>
    <property type="evidence" value="ECO:0007669"/>
    <property type="project" value="TreeGrafter"/>
</dbReference>
<dbReference type="InterPro" id="IPR002347">
    <property type="entry name" value="SDR_fam"/>
</dbReference>
<dbReference type="InterPro" id="IPR020904">
    <property type="entry name" value="Sc_DH/Rdtase_CS"/>
</dbReference>
<dbReference type="AlphaFoldDB" id="A0A1Z5T100"/>